<dbReference type="RefSeq" id="WP_104476268.1">
    <property type="nucleotide sequence ID" value="NZ_CP154825.1"/>
</dbReference>
<organism evidence="3 4">
    <name type="scientific">Actinokineospora auranticolor</name>
    <dbReference type="NCBI Taxonomy" id="155976"/>
    <lineage>
        <taxon>Bacteria</taxon>
        <taxon>Bacillati</taxon>
        <taxon>Actinomycetota</taxon>
        <taxon>Actinomycetes</taxon>
        <taxon>Pseudonocardiales</taxon>
        <taxon>Pseudonocardiaceae</taxon>
        <taxon>Actinokineospora</taxon>
    </lineage>
</organism>
<dbReference type="Gene3D" id="3.40.50.300">
    <property type="entry name" value="P-loop containing nucleotide triphosphate hydrolases"/>
    <property type="match status" value="1"/>
</dbReference>
<feature type="transmembrane region" description="Helical" evidence="2">
    <location>
        <begin position="520"/>
        <end position="540"/>
    </location>
</feature>
<evidence type="ECO:0000313" key="3">
    <source>
        <dbReference type="EMBL" id="PPK71228.1"/>
    </source>
</evidence>
<protein>
    <recommendedName>
        <fullName evidence="5">NACHT domain-containing protein</fullName>
    </recommendedName>
</protein>
<keyword evidence="2" id="KW-0812">Transmembrane</keyword>
<dbReference type="AlphaFoldDB" id="A0A2S6H168"/>
<evidence type="ECO:0000313" key="4">
    <source>
        <dbReference type="Proteomes" id="UP000239203"/>
    </source>
</evidence>
<keyword evidence="2" id="KW-1133">Transmembrane helix</keyword>
<gene>
    <name evidence="3" type="ORF">CLV40_101417</name>
</gene>
<evidence type="ECO:0008006" key="5">
    <source>
        <dbReference type="Google" id="ProtNLM"/>
    </source>
</evidence>
<sequence>MHKWISAESPERKRTARRQAVSRVLAATESALAQTFATVPPLLLTLRCAPELAAPGKRPPPARDHTDIVEVYETTGRALLLLGNGGGGKSTLMTRLCVHLCREQAERDDPVVPVLVTPGAWRGGSFERWLVEAIVDAYPGVPPRKAAQWVAERAVVLLVDGLDEAGDERAGFLHELDRFLDAGPVPVVLSCRTDDFTGLAVPGAFTYAVRVVRPELDAARDYFRIVGTRAGDTAAEVSARDTKWWDLAREPLMLGVIAHLAATAPDEPVLVSGSAKRRRGHILGRYVDSMISRRGGPPKGWTAADARRWLAWLAWWMRSHDAHEFYVDRVPGNWLRDVLPYGLHRRPGLRVVVTAALLLGLGAGAVVTVLVAPILPEVTLLHLAPVLGMTVWSVRSNYLGTGDTIRLTWRVRWRWVTAVLAMMTSTVAVVLLLPGLLAELAVADSALLSGVALTLGNLPALLATTIEAEGRPNRAGAPPGARLRRSARVAWISALTIGPVIAVGRTALMVPTWGLAATAAYALTLAISAGACCWFVFGGFPTLQYRALFRAMAATGRGPRDYLAFLDWARSHLVLRVSGSAVRFPHREIRNHLADKWAPPGRPRVGRPGGVGQRSL</sequence>
<keyword evidence="4" id="KW-1185">Reference proteome</keyword>
<dbReference type="SUPFAM" id="SSF52540">
    <property type="entry name" value="P-loop containing nucleoside triphosphate hydrolases"/>
    <property type="match status" value="1"/>
</dbReference>
<comment type="caution">
    <text evidence="3">The sequence shown here is derived from an EMBL/GenBank/DDBJ whole genome shotgun (WGS) entry which is preliminary data.</text>
</comment>
<keyword evidence="2" id="KW-0472">Membrane</keyword>
<dbReference type="InterPro" id="IPR027417">
    <property type="entry name" value="P-loop_NTPase"/>
</dbReference>
<feature type="compositionally biased region" description="Gly residues" evidence="1">
    <location>
        <begin position="607"/>
        <end position="616"/>
    </location>
</feature>
<evidence type="ECO:0000256" key="1">
    <source>
        <dbReference type="SAM" id="MobiDB-lite"/>
    </source>
</evidence>
<dbReference type="EMBL" id="PTIX01000001">
    <property type="protein sequence ID" value="PPK71228.1"/>
    <property type="molecule type" value="Genomic_DNA"/>
</dbReference>
<evidence type="ECO:0000256" key="2">
    <source>
        <dbReference type="SAM" id="Phobius"/>
    </source>
</evidence>
<proteinExistence type="predicted"/>
<feature type="transmembrane region" description="Helical" evidence="2">
    <location>
        <begin position="489"/>
        <end position="508"/>
    </location>
</feature>
<dbReference type="OrthoDB" id="419058at2"/>
<feature type="region of interest" description="Disordered" evidence="1">
    <location>
        <begin position="597"/>
        <end position="616"/>
    </location>
</feature>
<name>A0A2S6H168_9PSEU</name>
<accession>A0A2S6H168</accession>
<dbReference type="Proteomes" id="UP000239203">
    <property type="component" value="Unassembled WGS sequence"/>
</dbReference>
<feature type="transmembrane region" description="Helical" evidence="2">
    <location>
        <begin position="415"/>
        <end position="434"/>
    </location>
</feature>
<feature type="transmembrane region" description="Helical" evidence="2">
    <location>
        <begin position="446"/>
        <end position="468"/>
    </location>
</feature>
<feature type="transmembrane region" description="Helical" evidence="2">
    <location>
        <begin position="351"/>
        <end position="372"/>
    </location>
</feature>
<reference evidence="3 4" key="1">
    <citation type="submission" date="2018-02" db="EMBL/GenBank/DDBJ databases">
        <title>Genomic Encyclopedia of Archaeal and Bacterial Type Strains, Phase II (KMG-II): from individual species to whole genera.</title>
        <authorList>
            <person name="Goeker M."/>
        </authorList>
    </citation>
    <scope>NUCLEOTIDE SEQUENCE [LARGE SCALE GENOMIC DNA]</scope>
    <source>
        <strain evidence="3 4">YU 961-1</strain>
    </source>
</reference>